<proteinExistence type="predicted"/>
<accession>A0A0F9N6I0</accession>
<dbReference type="EMBL" id="LAZR01004569">
    <property type="protein sequence ID" value="KKN07447.1"/>
    <property type="molecule type" value="Genomic_DNA"/>
</dbReference>
<sequence length="108" mass="11823">MDYVVAIAKMDELQAYLAGRRGALETMVRGQNEAKALLKYRKAMEISTIKLKAGGNPATLVETIAKGMCGQDEADLIQARVEFKACLALMDCAAKELNSLQSQTRIKE</sequence>
<gene>
    <name evidence="1" type="ORF">LCGC14_1066730</name>
</gene>
<protein>
    <submittedName>
        <fullName evidence="1">Uncharacterized protein</fullName>
    </submittedName>
</protein>
<evidence type="ECO:0000313" key="1">
    <source>
        <dbReference type="EMBL" id="KKN07447.1"/>
    </source>
</evidence>
<comment type="caution">
    <text evidence="1">The sequence shown here is derived from an EMBL/GenBank/DDBJ whole genome shotgun (WGS) entry which is preliminary data.</text>
</comment>
<organism evidence="1">
    <name type="scientific">marine sediment metagenome</name>
    <dbReference type="NCBI Taxonomy" id="412755"/>
    <lineage>
        <taxon>unclassified sequences</taxon>
        <taxon>metagenomes</taxon>
        <taxon>ecological metagenomes</taxon>
    </lineage>
</organism>
<dbReference type="AlphaFoldDB" id="A0A0F9N6I0"/>
<name>A0A0F9N6I0_9ZZZZ</name>
<reference evidence="1" key="1">
    <citation type="journal article" date="2015" name="Nature">
        <title>Complex archaea that bridge the gap between prokaryotes and eukaryotes.</title>
        <authorList>
            <person name="Spang A."/>
            <person name="Saw J.H."/>
            <person name="Jorgensen S.L."/>
            <person name="Zaremba-Niedzwiedzka K."/>
            <person name="Martijn J."/>
            <person name="Lind A.E."/>
            <person name="van Eijk R."/>
            <person name="Schleper C."/>
            <person name="Guy L."/>
            <person name="Ettema T.J."/>
        </authorList>
    </citation>
    <scope>NUCLEOTIDE SEQUENCE</scope>
</reference>